<dbReference type="SUPFAM" id="SSF68906">
    <property type="entry name" value="SAP domain"/>
    <property type="match status" value="1"/>
</dbReference>
<keyword evidence="4" id="KW-1185">Reference proteome</keyword>
<evidence type="ECO:0000256" key="1">
    <source>
        <dbReference type="SAM" id="MobiDB-lite"/>
    </source>
</evidence>
<dbReference type="Pfam" id="PF02037">
    <property type="entry name" value="SAP"/>
    <property type="match status" value="1"/>
</dbReference>
<dbReference type="InterPro" id="IPR018276">
    <property type="entry name" value="DDA1_dom"/>
</dbReference>
<dbReference type="EMBL" id="JAEHOC010000044">
    <property type="protein sequence ID" value="KAG2426910.1"/>
    <property type="molecule type" value="Genomic_DNA"/>
</dbReference>
<feature type="region of interest" description="Disordered" evidence="1">
    <location>
        <begin position="54"/>
        <end position="115"/>
    </location>
</feature>
<dbReference type="Gene3D" id="1.10.720.30">
    <property type="entry name" value="SAP domain"/>
    <property type="match status" value="1"/>
</dbReference>
<dbReference type="AlphaFoldDB" id="A0A835VT65"/>
<sequence>MLDDLKDLPSKGPLRELAVIPPNATTYIATHDTAPPKDQVIHTDSSTAALLRVVRKGVSKPQTGKGKQASGAEAAPTTGKRAHEPSAEGSEERPAKKKAAGAGGSGPAVTAPAGKPVLPVASFTAEQLKAKTIPQLKELLKARGLAVSGAKDELIRRIVDHQRANKYAPAKQ</sequence>
<accession>A0A835VT65</accession>
<feature type="compositionally biased region" description="Basic and acidic residues" evidence="1">
    <location>
        <begin position="81"/>
        <end position="94"/>
    </location>
</feature>
<dbReference type="SMART" id="SM00513">
    <property type="entry name" value="SAP"/>
    <property type="match status" value="1"/>
</dbReference>
<name>A0A835VT65_CHLIN</name>
<protein>
    <recommendedName>
        <fullName evidence="2">SAP domain-containing protein</fullName>
    </recommendedName>
</protein>
<dbReference type="PROSITE" id="PS50800">
    <property type="entry name" value="SAP"/>
    <property type="match status" value="1"/>
</dbReference>
<feature type="domain" description="SAP" evidence="2">
    <location>
        <begin position="128"/>
        <end position="162"/>
    </location>
</feature>
<gene>
    <name evidence="3" type="ORF">HXX76_012697</name>
</gene>
<comment type="caution">
    <text evidence="3">The sequence shown here is derived from an EMBL/GenBank/DDBJ whole genome shotgun (WGS) entry which is preliminary data.</text>
</comment>
<dbReference type="OrthoDB" id="445357at2759"/>
<dbReference type="InterPro" id="IPR003034">
    <property type="entry name" value="SAP_dom"/>
</dbReference>
<proteinExistence type="predicted"/>
<reference evidence="3" key="1">
    <citation type="journal article" date="2020" name="bioRxiv">
        <title>Comparative genomics of Chlamydomonas.</title>
        <authorList>
            <person name="Craig R.J."/>
            <person name="Hasan A.R."/>
            <person name="Ness R.W."/>
            <person name="Keightley P.D."/>
        </authorList>
    </citation>
    <scope>NUCLEOTIDE SEQUENCE</scope>
    <source>
        <strain evidence="3">SAG 7.73</strain>
    </source>
</reference>
<dbReference type="InterPro" id="IPR036361">
    <property type="entry name" value="SAP_dom_sf"/>
</dbReference>
<evidence type="ECO:0000313" key="4">
    <source>
        <dbReference type="Proteomes" id="UP000650467"/>
    </source>
</evidence>
<evidence type="ECO:0000259" key="2">
    <source>
        <dbReference type="PROSITE" id="PS50800"/>
    </source>
</evidence>
<dbReference type="Proteomes" id="UP000650467">
    <property type="component" value="Unassembled WGS sequence"/>
</dbReference>
<dbReference type="Pfam" id="PF10172">
    <property type="entry name" value="DDA1"/>
    <property type="match status" value="1"/>
</dbReference>
<organism evidence="3 4">
    <name type="scientific">Chlamydomonas incerta</name>
    <dbReference type="NCBI Taxonomy" id="51695"/>
    <lineage>
        <taxon>Eukaryota</taxon>
        <taxon>Viridiplantae</taxon>
        <taxon>Chlorophyta</taxon>
        <taxon>core chlorophytes</taxon>
        <taxon>Chlorophyceae</taxon>
        <taxon>CS clade</taxon>
        <taxon>Chlamydomonadales</taxon>
        <taxon>Chlamydomonadaceae</taxon>
        <taxon>Chlamydomonas</taxon>
    </lineage>
</organism>
<evidence type="ECO:0000313" key="3">
    <source>
        <dbReference type="EMBL" id="KAG2426910.1"/>
    </source>
</evidence>